<dbReference type="PROSITE" id="PS51910">
    <property type="entry name" value="GH18_2"/>
    <property type="match status" value="1"/>
</dbReference>
<dbReference type="InterPro" id="IPR011583">
    <property type="entry name" value="Chitinase_II/V-like_cat"/>
</dbReference>
<organism evidence="10 11">
    <name type="scientific">Kineosporia succinea</name>
    <dbReference type="NCBI Taxonomy" id="84632"/>
    <lineage>
        <taxon>Bacteria</taxon>
        <taxon>Bacillati</taxon>
        <taxon>Actinomycetota</taxon>
        <taxon>Actinomycetes</taxon>
        <taxon>Kineosporiales</taxon>
        <taxon>Kineosporiaceae</taxon>
        <taxon>Kineosporia</taxon>
    </lineage>
</organism>
<evidence type="ECO:0000256" key="4">
    <source>
        <dbReference type="ARBA" id="ARBA00023024"/>
    </source>
</evidence>
<dbReference type="InterPro" id="IPR050314">
    <property type="entry name" value="Glycosyl_Hydrlase_18"/>
</dbReference>
<evidence type="ECO:0000256" key="6">
    <source>
        <dbReference type="RuleBase" id="RU000489"/>
    </source>
</evidence>
<keyword evidence="4" id="KW-0146">Chitin degradation</keyword>
<reference evidence="10 11" key="1">
    <citation type="submission" date="2023-07" db="EMBL/GenBank/DDBJ databases">
        <title>Sequencing the genomes of 1000 actinobacteria strains.</title>
        <authorList>
            <person name="Klenk H.-P."/>
        </authorList>
    </citation>
    <scope>NUCLEOTIDE SEQUENCE [LARGE SCALE GENOMIC DNA]</scope>
    <source>
        <strain evidence="10 11">DSM 44388</strain>
    </source>
</reference>
<dbReference type="InterPro" id="IPR001579">
    <property type="entry name" value="Glyco_hydro_18_chit_AS"/>
</dbReference>
<comment type="catalytic activity">
    <reaction evidence="1">
        <text>Random endo-hydrolysis of N-acetyl-beta-D-glucosaminide (1-&gt;4)-beta-linkages in chitin and chitodextrins.</text>
        <dbReference type="EC" id="3.2.1.14"/>
    </reaction>
</comment>
<dbReference type="InterPro" id="IPR029070">
    <property type="entry name" value="Chitinase_insertion_sf"/>
</dbReference>
<sequence>MNRTRLVVAGLAAIALLAAIVPLAANAVGRQGESTVVEAAATGPKVVGYYTSWSTYGARAVQMKAMHTSGAAAKMTHVVYAFGAVENGRCAVGDPAADYRKKFTAAQSVSGRADTATQTVAGNFNQLRQLKAKYPKLKVVWSFGGGTGSAGFTQAVKNPAAFATSCRALVEDKRWADVFDGIDIDWEYPNVCGSVCDRSGYGAYPKLLKAVRAAFGKDLVTSAITGNGRAGGTLSKADYAGGAKYLDWLMPMTYDYYGTWAKKGPTAPHSPLSHFSAAPVKGYDSQTVVAKLRSQGVPAKKLLLGIPYYGRGWTGVTQTKPGGRAIGPATGPKSRAKGVEDYKVLLTTCPPSGTTGGTAYARCGKQWWSYDTPQTVATKMAWAKKQKLGGAFFWDFSGDTKNAALTTAIAKGLR</sequence>
<evidence type="ECO:0000256" key="3">
    <source>
        <dbReference type="ARBA" id="ARBA00022801"/>
    </source>
</evidence>
<keyword evidence="8" id="KW-0732">Signal</keyword>
<comment type="similarity">
    <text evidence="7">Belongs to the glycosyl hydrolase 18 family.</text>
</comment>
<dbReference type="PROSITE" id="PS01095">
    <property type="entry name" value="GH18_1"/>
    <property type="match status" value="1"/>
</dbReference>
<keyword evidence="5 6" id="KW-0326">Glycosidase</keyword>
<dbReference type="SMART" id="SM00636">
    <property type="entry name" value="Glyco_18"/>
    <property type="match status" value="1"/>
</dbReference>
<dbReference type="PANTHER" id="PTHR11177:SF317">
    <property type="entry name" value="CHITINASE 12-RELATED"/>
    <property type="match status" value="1"/>
</dbReference>
<dbReference type="PANTHER" id="PTHR11177">
    <property type="entry name" value="CHITINASE"/>
    <property type="match status" value="1"/>
</dbReference>
<dbReference type="SUPFAM" id="SSF51445">
    <property type="entry name" value="(Trans)glycosidases"/>
    <property type="match status" value="1"/>
</dbReference>
<evidence type="ECO:0000313" key="11">
    <source>
        <dbReference type="Proteomes" id="UP001235712"/>
    </source>
</evidence>
<evidence type="ECO:0000256" key="5">
    <source>
        <dbReference type="ARBA" id="ARBA00023295"/>
    </source>
</evidence>
<keyword evidence="4" id="KW-0119">Carbohydrate metabolism</keyword>
<keyword evidence="3 6" id="KW-0378">Hydrolase</keyword>
<dbReference type="GO" id="GO:0008843">
    <property type="term" value="F:endochitinase activity"/>
    <property type="evidence" value="ECO:0007669"/>
    <property type="project" value="UniProtKB-EC"/>
</dbReference>
<feature type="signal peptide" evidence="8">
    <location>
        <begin position="1"/>
        <end position="27"/>
    </location>
</feature>
<dbReference type="EMBL" id="JAUSQZ010000001">
    <property type="protein sequence ID" value="MDP9830148.1"/>
    <property type="molecule type" value="Genomic_DNA"/>
</dbReference>
<evidence type="ECO:0000256" key="7">
    <source>
        <dbReference type="RuleBase" id="RU004453"/>
    </source>
</evidence>
<comment type="caution">
    <text evidence="10">The sequence shown here is derived from an EMBL/GenBank/DDBJ whole genome shotgun (WGS) entry which is preliminary data.</text>
</comment>
<accession>A0ABT9PBU0</accession>
<evidence type="ECO:0000256" key="8">
    <source>
        <dbReference type="SAM" id="SignalP"/>
    </source>
</evidence>
<dbReference type="Pfam" id="PF00704">
    <property type="entry name" value="Glyco_hydro_18"/>
    <property type="match status" value="1"/>
</dbReference>
<dbReference type="InterPro" id="IPR017853">
    <property type="entry name" value="GH"/>
</dbReference>
<proteinExistence type="inferred from homology"/>
<dbReference type="Gene3D" id="3.10.50.10">
    <property type="match status" value="1"/>
</dbReference>
<feature type="domain" description="GH18" evidence="9">
    <location>
        <begin position="44"/>
        <end position="414"/>
    </location>
</feature>
<evidence type="ECO:0000256" key="1">
    <source>
        <dbReference type="ARBA" id="ARBA00000822"/>
    </source>
</evidence>
<feature type="chain" id="PRO_5045842134" description="chitinase" evidence="8">
    <location>
        <begin position="28"/>
        <end position="414"/>
    </location>
</feature>
<evidence type="ECO:0000313" key="10">
    <source>
        <dbReference type="EMBL" id="MDP9830148.1"/>
    </source>
</evidence>
<name>A0ABT9PBU0_9ACTN</name>
<dbReference type="InterPro" id="IPR001223">
    <property type="entry name" value="Glyco_hydro18_cat"/>
</dbReference>
<keyword evidence="4" id="KW-0624">Polysaccharide degradation</keyword>
<dbReference type="EC" id="3.2.1.14" evidence="2"/>
<dbReference type="Proteomes" id="UP001235712">
    <property type="component" value="Unassembled WGS sequence"/>
</dbReference>
<dbReference type="SUPFAM" id="SSF54556">
    <property type="entry name" value="Chitinase insertion domain"/>
    <property type="match status" value="1"/>
</dbReference>
<gene>
    <name evidence="10" type="ORF">J2S57_005897</name>
</gene>
<evidence type="ECO:0000259" key="9">
    <source>
        <dbReference type="PROSITE" id="PS51910"/>
    </source>
</evidence>
<dbReference type="Gene3D" id="3.20.20.80">
    <property type="entry name" value="Glycosidases"/>
    <property type="match status" value="1"/>
</dbReference>
<keyword evidence="11" id="KW-1185">Reference proteome</keyword>
<protein>
    <recommendedName>
        <fullName evidence="2">chitinase</fullName>
        <ecNumber evidence="2">3.2.1.14</ecNumber>
    </recommendedName>
</protein>
<evidence type="ECO:0000256" key="2">
    <source>
        <dbReference type="ARBA" id="ARBA00012729"/>
    </source>
</evidence>
<dbReference type="RefSeq" id="WP_307249047.1">
    <property type="nucleotide sequence ID" value="NZ_JAUSQZ010000001.1"/>
</dbReference>